<proteinExistence type="predicted"/>
<keyword evidence="1" id="KW-1133">Transmembrane helix</keyword>
<dbReference type="Proteomes" id="UP000828390">
    <property type="component" value="Unassembled WGS sequence"/>
</dbReference>
<keyword evidence="1" id="KW-0472">Membrane</keyword>
<keyword evidence="2" id="KW-0732">Signal</keyword>
<evidence type="ECO:0000256" key="2">
    <source>
        <dbReference type="SAM" id="SignalP"/>
    </source>
</evidence>
<protein>
    <submittedName>
        <fullName evidence="3">Uncharacterized protein</fullName>
    </submittedName>
</protein>
<name>A0A9D4CZ19_DREPO</name>
<dbReference type="EMBL" id="JAIWYP010000011">
    <property type="protein sequence ID" value="KAH3734826.1"/>
    <property type="molecule type" value="Genomic_DNA"/>
</dbReference>
<reference evidence="3" key="1">
    <citation type="journal article" date="2019" name="bioRxiv">
        <title>The Genome of the Zebra Mussel, Dreissena polymorpha: A Resource for Invasive Species Research.</title>
        <authorList>
            <person name="McCartney M.A."/>
            <person name="Auch B."/>
            <person name="Kono T."/>
            <person name="Mallez S."/>
            <person name="Zhang Y."/>
            <person name="Obille A."/>
            <person name="Becker A."/>
            <person name="Abrahante J.E."/>
            <person name="Garbe J."/>
            <person name="Badalamenti J.P."/>
            <person name="Herman A."/>
            <person name="Mangelson H."/>
            <person name="Liachko I."/>
            <person name="Sullivan S."/>
            <person name="Sone E.D."/>
            <person name="Koren S."/>
            <person name="Silverstein K.A.T."/>
            <person name="Beckman K.B."/>
            <person name="Gohl D.M."/>
        </authorList>
    </citation>
    <scope>NUCLEOTIDE SEQUENCE</scope>
    <source>
        <strain evidence="3">Duluth1</strain>
        <tissue evidence="3">Whole animal</tissue>
    </source>
</reference>
<dbReference type="AlphaFoldDB" id="A0A9D4CZ19"/>
<keyword evidence="1" id="KW-0812">Transmembrane</keyword>
<feature type="transmembrane region" description="Helical" evidence="1">
    <location>
        <begin position="153"/>
        <end position="175"/>
    </location>
</feature>
<feature type="chain" id="PRO_5039349866" evidence="2">
    <location>
        <begin position="22"/>
        <end position="234"/>
    </location>
</feature>
<organism evidence="3 4">
    <name type="scientific">Dreissena polymorpha</name>
    <name type="common">Zebra mussel</name>
    <name type="synonym">Mytilus polymorpha</name>
    <dbReference type="NCBI Taxonomy" id="45954"/>
    <lineage>
        <taxon>Eukaryota</taxon>
        <taxon>Metazoa</taxon>
        <taxon>Spiralia</taxon>
        <taxon>Lophotrochozoa</taxon>
        <taxon>Mollusca</taxon>
        <taxon>Bivalvia</taxon>
        <taxon>Autobranchia</taxon>
        <taxon>Heteroconchia</taxon>
        <taxon>Euheterodonta</taxon>
        <taxon>Imparidentia</taxon>
        <taxon>Neoheterodontei</taxon>
        <taxon>Myida</taxon>
        <taxon>Dreissenoidea</taxon>
        <taxon>Dreissenidae</taxon>
        <taxon>Dreissena</taxon>
    </lineage>
</organism>
<evidence type="ECO:0000313" key="4">
    <source>
        <dbReference type="Proteomes" id="UP000828390"/>
    </source>
</evidence>
<comment type="caution">
    <text evidence="3">The sequence shown here is derived from an EMBL/GenBank/DDBJ whole genome shotgun (WGS) entry which is preliminary data.</text>
</comment>
<keyword evidence="4" id="KW-1185">Reference proteome</keyword>
<accession>A0A9D4CZ19</accession>
<reference evidence="3" key="2">
    <citation type="submission" date="2020-11" db="EMBL/GenBank/DDBJ databases">
        <authorList>
            <person name="McCartney M.A."/>
            <person name="Auch B."/>
            <person name="Kono T."/>
            <person name="Mallez S."/>
            <person name="Becker A."/>
            <person name="Gohl D.M."/>
            <person name="Silverstein K.A.T."/>
            <person name="Koren S."/>
            <person name="Bechman K.B."/>
            <person name="Herman A."/>
            <person name="Abrahante J.E."/>
            <person name="Garbe J."/>
        </authorList>
    </citation>
    <scope>NUCLEOTIDE SEQUENCE</scope>
    <source>
        <strain evidence="3">Duluth1</strain>
        <tissue evidence="3">Whole animal</tissue>
    </source>
</reference>
<feature type="signal peptide" evidence="2">
    <location>
        <begin position="1"/>
        <end position="21"/>
    </location>
</feature>
<evidence type="ECO:0000256" key="1">
    <source>
        <dbReference type="SAM" id="Phobius"/>
    </source>
</evidence>
<sequence>MAISTPIKALFLLQVASLGLCTIELCRLENKTFEGFECISKNDIIIKFINHTSNATHIFAECLTDLKGCYLTAQSLGNKYAVFYTGSGGQFYINTFVDKSHGSYSCCEKYDSQLCLSTQFVTENTTTNNSDWDIPKQINISSDQTTQQSKESYAVLVVISTILCISVTINVLFVCHQIRKKGCITLERLMCGKGKILNALRDERDSWVEVRPVHSADFKLLMKMSDIKGTQLNS</sequence>
<gene>
    <name evidence="3" type="ORF">DPMN_041275</name>
</gene>
<evidence type="ECO:0000313" key="3">
    <source>
        <dbReference type="EMBL" id="KAH3734826.1"/>
    </source>
</evidence>